<sequence length="70" mass="8111">MYGRPRTTQRLLQQPKDAHANLYINNALPPYVRFLGVRSLDFPLSYMISPREQKVSSNQYGRAQNVDLSE</sequence>
<evidence type="ECO:0000313" key="2">
    <source>
        <dbReference type="Proteomes" id="UP001054837"/>
    </source>
</evidence>
<dbReference type="Proteomes" id="UP001054837">
    <property type="component" value="Unassembled WGS sequence"/>
</dbReference>
<keyword evidence="2" id="KW-1185">Reference proteome</keyword>
<dbReference type="AlphaFoldDB" id="A0AAV4P4H6"/>
<reference evidence="1 2" key="1">
    <citation type="submission" date="2021-06" db="EMBL/GenBank/DDBJ databases">
        <title>Caerostris darwini draft genome.</title>
        <authorList>
            <person name="Kono N."/>
            <person name="Arakawa K."/>
        </authorList>
    </citation>
    <scope>NUCLEOTIDE SEQUENCE [LARGE SCALE GENOMIC DNA]</scope>
</reference>
<dbReference type="EMBL" id="BPLQ01002342">
    <property type="protein sequence ID" value="GIX91903.1"/>
    <property type="molecule type" value="Genomic_DNA"/>
</dbReference>
<organism evidence="1 2">
    <name type="scientific">Caerostris darwini</name>
    <dbReference type="NCBI Taxonomy" id="1538125"/>
    <lineage>
        <taxon>Eukaryota</taxon>
        <taxon>Metazoa</taxon>
        <taxon>Ecdysozoa</taxon>
        <taxon>Arthropoda</taxon>
        <taxon>Chelicerata</taxon>
        <taxon>Arachnida</taxon>
        <taxon>Araneae</taxon>
        <taxon>Araneomorphae</taxon>
        <taxon>Entelegynae</taxon>
        <taxon>Araneoidea</taxon>
        <taxon>Araneidae</taxon>
        <taxon>Caerostris</taxon>
    </lineage>
</organism>
<proteinExistence type="predicted"/>
<protein>
    <submittedName>
        <fullName evidence="1">Uncharacterized protein</fullName>
    </submittedName>
</protein>
<comment type="caution">
    <text evidence="1">The sequence shown here is derived from an EMBL/GenBank/DDBJ whole genome shotgun (WGS) entry which is preliminary data.</text>
</comment>
<accession>A0AAV4P4H6</accession>
<gene>
    <name evidence="1" type="ORF">CDAR_511901</name>
</gene>
<name>A0AAV4P4H6_9ARAC</name>
<evidence type="ECO:0000313" key="1">
    <source>
        <dbReference type="EMBL" id="GIX91903.1"/>
    </source>
</evidence>